<organism evidence="1 2">
    <name type="scientific">Macroventuria anomochaeta</name>
    <dbReference type="NCBI Taxonomy" id="301207"/>
    <lineage>
        <taxon>Eukaryota</taxon>
        <taxon>Fungi</taxon>
        <taxon>Dikarya</taxon>
        <taxon>Ascomycota</taxon>
        <taxon>Pezizomycotina</taxon>
        <taxon>Dothideomycetes</taxon>
        <taxon>Pleosporomycetidae</taxon>
        <taxon>Pleosporales</taxon>
        <taxon>Pleosporineae</taxon>
        <taxon>Didymellaceae</taxon>
        <taxon>Macroventuria</taxon>
    </lineage>
</organism>
<proteinExistence type="predicted"/>
<name>A0ACB6S6D0_9PLEO</name>
<sequence length="473" mass="53440">MGARMCRAANEREKREAQLQKAEMAELRRANKLYKERIAQERRVAAPGVQCYVKGLVRPEMLRWDATSVIRRVYWQWHEWAVGYALRSVSISRFRGDEVELSNRGSSYPLYELIDKPTGIAVYRDPLASLKQTTRTFSDFPELACKVKRIWFHGFHTAETNRLIADLLRSCNQLVSLSNPWTAIRFLDSEIWQIITTGGGRSLQSLELQCVQPMLQHVVEEGNHITFNPLQYPAIPRLCPLLTMTFFAMARTTTCLEEFHVTCVTHTTIEGVMAVAKASRDTLRILEHISGPQQHYVYPRSGSSSQCEHLCDTLRSFARLQALSVSLPSACANLFTREDARFSGDLQVCARYICEHESSFPMSSMTNALQALLRAARGLLVRRSAESCVPRHINVEVFFASYMFEPGFGLVHGEFAPAQASPNGLWPTNMRPSGNDPYGSNGQDDKDDARPLQCIDEEGFLIGVHQGLHPILI</sequence>
<dbReference type="Proteomes" id="UP000799754">
    <property type="component" value="Unassembled WGS sequence"/>
</dbReference>
<evidence type="ECO:0000313" key="1">
    <source>
        <dbReference type="EMBL" id="KAF2629841.1"/>
    </source>
</evidence>
<reference evidence="1" key="1">
    <citation type="journal article" date="2020" name="Stud. Mycol.">
        <title>101 Dothideomycetes genomes: a test case for predicting lifestyles and emergence of pathogens.</title>
        <authorList>
            <person name="Haridas S."/>
            <person name="Albert R."/>
            <person name="Binder M."/>
            <person name="Bloem J."/>
            <person name="Labutti K."/>
            <person name="Salamov A."/>
            <person name="Andreopoulos B."/>
            <person name="Baker S."/>
            <person name="Barry K."/>
            <person name="Bills G."/>
            <person name="Bluhm B."/>
            <person name="Cannon C."/>
            <person name="Castanera R."/>
            <person name="Culley D."/>
            <person name="Daum C."/>
            <person name="Ezra D."/>
            <person name="Gonzalez J."/>
            <person name="Henrissat B."/>
            <person name="Kuo A."/>
            <person name="Liang C."/>
            <person name="Lipzen A."/>
            <person name="Lutzoni F."/>
            <person name="Magnuson J."/>
            <person name="Mondo S."/>
            <person name="Nolan M."/>
            <person name="Ohm R."/>
            <person name="Pangilinan J."/>
            <person name="Park H.-J."/>
            <person name="Ramirez L."/>
            <person name="Alfaro M."/>
            <person name="Sun H."/>
            <person name="Tritt A."/>
            <person name="Yoshinaga Y."/>
            <person name="Zwiers L.-H."/>
            <person name="Turgeon B."/>
            <person name="Goodwin S."/>
            <person name="Spatafora J."/>
            <person name="Crous P."/>
            <person name="Grigoriev I."/>
        </authorList>
    </citation>
    <scope>NUCLEOTIDE SEQUENCE</scope>
    <source>
        <strain evidence="1">CBS 525.71</strain>
    </source>
</reference>
<comment type="caution">
    <text evidence="1">The sequence shown here is derived from an EMBL/GenBank/DDBJ whole genome shotgun (WGS) entry which is preliminary data.</text>
</comment>
<keyword evidence="2" id="KW-1185">Reference proteome</keyword>
<gene>
    <name evidence="1" type="ORF">BU25DRAFT_429533</name>
</gene>
<dbReference type="EMBL" id="MU006708">
    <property type="protein sequence ID" value="KAF2629841.1"/>
    <property type="molecule type" value="Genomic_DNA"/>
</dbReference>
<accession>A0ACB6S6D0</accession>
<evidence type="ECO:0000313" key="2">
    <source>
        <dbReference type="Proteomes" id="UP000799754"/>
    </source>
</evidence>
<protein>
    <submittedName>
        <fullName evidence="1">Uncharacterized protein</fullName>
    </submittedName>
</protein>